<dbReference type="SUPFAM" id="SSF53850">
    <property type="entry name" value="Periplasmic binding protein-like II"/>
    <property type="match status" value="1"/>
</dbReference>
<proteinExistence type="predicted"/>
<dbReference type="RefSeq" id="WP_152711480.1">
    <property type="nucleotide sequence ID" value="NZ_VOSJ01000028.1"/>
</dbReference>
<protein>
    <submittedName>
        <fullName evidence="3">ABC transporter substrate-binding protein</fullName>
    </submittedName>
</protein>
<comment type="caution">
    <text evidence="3">The sequence shown here is derived from an EMBL/GenBank/DDBJ whole genome shotgun (WGS) entry which is preliminary data.</text>
</comment>
<dbReference type="InterPro" id="IPR026045">
    <property type="entry name" value="Ferric-bd"/>
</dbReference>
<keyword evidence="1 2" id="KW-0732">Signal</keyword>
<dbReference type="Proteomes" id="UP000403266">
    <property type="component" value="Unassembled WGS sequence"/>
</dbReference>
<keyword evidence="4" id="KW-1185">Reference proteome</keyword>
<feature type="chain" id="PRO_5030135371" evidence="2">
    <location>
        <begin position="24"/>
        <end position="342"/>
    </location>
</feature>
<evidence type="ECO:0000256" key="1">
    <source>
        <dbReference type="ARBA" id="ARBA00022729"/>
    </source>
</evidence>
<name>A0A5N7MFS5_9HYPH</name>
<gene>
    <name evidence="3" type="ORF">FS320_10870</name>
</gene>
<dbReference type="PIRSF" id="PIRSF002825">
    <property type="entry name" value="CfbpA"/>
    <property type="match status" value="1"/>
</dbReference>
<dbReference type="GO" id="GO:0030975">
    <property type="term" value="F:thiamine binding"/>
    <property type="evidence" value="ECO:0007669"/>
    <property type="project" value="TreeGrafter"/>
</dbReference>
<accession>A0A5N7MFS5</accession>
<evidence type="ECO:0000313" key="3">
    <source>
        <dbReference type="EMBL" id="MPR25717.1"/>
    </source>
</evidence>
<dbReference type="GO" id="GO:0015888">
    <property type="term" value="P:thiamine transport"/>
    <property type="evidence" value="ECO:0007669"/>
    <property type="project" value="TreeGrafter"/>
</dbReference>
<dbReference type="PANTHER" id="PTHR30006">
    <property type="entry name" value="THIAMINE-BINDING PERIPLASMIC PROTEIN-RELATED"/>
    <property type="match status" value="1"/>
</dbReference>
<organism evidence="3 4">
    <name type="scientific">Microvirga tunisiensis</name>
    <dbReference type="NCBI Taxonomy" id="2108360"/>
    <lineage>
        <taxon>Bacteria</taxon>
        <taxon>Pseudomonadati</taxon>
        <taxon>Pseudomonadota</taxon>
        <taxon>Alphaproteobacteria</taxon>
        <taxon>Hyphomicrobiales</taxon>
        <taxon>Methylobacteriaceae</taxon>
        <taxon>Microvirga</taxon>
    </lineage>
</organism>
<dbReference type="Gene3D" id="3.40.190.10">
    <property type="entry name" value="Periplasmic binding protein-like II"/>
    <property type="match status" value="2"/>
</dbReference>
<dbReference type="OrthoDB" id="6529964at2"/>
<evidence type="ECO:0000313" key="4">
    <source>
        <dbReference type="Proteomes" id="UP000403266"/>
    </source>
</evidence>
<dbReference type="Pfam" id="PF13343">
    <property type="entry name" value="SBP_bac_6"/>
    <property type="match status" value="1"/>
</dbReference>
<evidence type="ECO:0000256" key="2">
    <source>
        <dbReference type="SAM" id="SignalP"/>
    </source>
</evidence>
<dbReference type="EMBL" id="VOSK01000030">
    <property type="protein sequence ID" value="MPR25717.1"/>
    <property type="molecule type" value="Genomic_DNA"/>
</dbReference>
<feature type="signal peptide" evidence="2">
    <location>
        <begin position="1"/>
        <end position="23"/>
    </location>
</feature>
<dbReference type="PANTHER" id="PTHR30006:SF2">
    <property type="entry name" value="ABC TRANSPORTER SUBSTRATE-BINDING PROTEIN"/>
    <property type="match status" value="1"/>
</dbReference>
<dbReference type="GO" id="GO:0030976">
    <property type="term" value="F:thiamine pyrophosphate binding"/>
    <property type="evidence" value="ECO:0007669"/>
    <property type="project" value="TreeGrafter"/>
</dbReference>
<sequence>MRLSLLGLALTTTLCAAPLVAHAQAPITIYCSILEEQCRVGVAAFEKATGAKATMVRKSTGETLAQIRAEASNPRADVWWGGPGDSHIQAAEEGLTVEYKSPKLPELHDWAQRFAQQAGYRATGTYLGALGIGYNTKVLESRGLPEPKCWADLLDPKYRDEVQVSDPNSSGTAYVFLASLVQLMGEDKAFDYMKGLHRNVNQYTKSGAAPVKAVALGETGIAIAFMHDMVTMIADGAPVKTLAPCEGTGYETGSISVVKGGKNTDMAQKFVDWALSAEAQKLVGADLKIYSIASNKNAPVSPDAPKLSEMKLINYDTAKYGSVAERTRLLKKWDAEVKSAPK</sequence>
<dbReference type="CDD" id="cd13544">
    <property type="entry name" value="PBP2_Fbp_like_1"/>
    <property type="match status" value="1"/>
</dbReference>
<reference evidence="3 4" key="1">
    <citation type="journal article" date="2019" name="Syst. Appl. Microbiol.">
        <title>Microvirga tunisiensis sp. nov., a root nodule symbiotic bacterium isolated from Lupinus micranthus and L. luteus grown in Northern Tunisia.</title>
        <authorList>
            <person name="Msaddak A."/>
            <person name="Rejili M."/>
            <person name="Duran D."/>
            <person name="Mars M."/>
            <person name="Palacios J.M."/>
            <person name="Ruiz-Argueso T."/>
            <person name="Rey L."/>
            <person name="Imperial J."/>
        </authorList>
    </citation>
    <scope>NUCLEOTIDE SEQUENCE [LARGE SCALE GENOMIC DNA]</scope>
    <source>
        <strain evidence="3 4">Lmie10</strain>
    </source>
</reference>
<dbReference type="AlphaFoldDB" id="A0A5N7MFS5"/>
<dbReference type="GO" id="GO:0030288">
    <property type="term" value="C:outer membrane-bounded periplasmic space"/>
    <property type="evidence" value="ECO:0007669"/>
    <property type="project" value="TreeGrafter"/>
</dbReference>